<comment type="caution">
    <text evidence="2">The sequence shown here is derived from an EMBL/GenBank/DDBJ whole genome shotgun (WGS) entry which is preliminary data.</text>
</comment>
<dbReference type="Proteomes" id="UP000649573">
    <property type="component" value="Unassembled WGS sequence"/>
</dbReference>
<dbReference type="EMBL" id="BMRE01000001">
    <property type="protein sequence ID" value="GGU15214.1"/>
    <property type="molecule type" value="Genomic_DNA"/>
</dbReference>
<name>A0ABQ2UCW6_9PSEU</name>
<evidence type="ECO:0000313" key="3">
    <source>
        <dbReference type="Proteomes" id="UP000649573"/>
    </source>
</evidence>
<organism evidence="2 3">
    <name type="scientific">Lentzea flava</name>
    <dbReference type="NCBI Taxonomy" id="103732"/>
    <lineage>
        <taxon>Bacteria</taxon>
        <taxon>Bacillati</taxon>
        <taxon>Actinomycetota</taxon>
        <taxon>Actinomycetes</taxon>
        <taxon>Pseudonocardiales</taxon>
        <taxon>Pseudonocardiaceae</taxon>
        <taxon>Lentzea</taxon>
    </lineage>
</organism>
<evidence type="ECO:0000313" key="2">
    <source>
        <dbReference type="EMBL" id="GGU15214.1"/>
    </source>
</evidence>
<gene>
    <name evidence="2" type="ORF">GCM10010178_03390</name>
</gene>
<reference evidence="3" key="1">
    <citation type="journal article" date="2019" name="Int. J. Syst. Evol. Microbiol.">
        <title>The Global Catalogue of Microorganisms (GCM) 10K type strain sequencing project: providing services to taxonomists for standard genome sequencing and annotation.</title>
        <authorList>
            <consortium name="The Broad Institute Genomics Platform"/>
            <consortium name="The Broad Institute Genome Sequencing Center for Infectious Disease"/>
            <person name="Wu L."/>
            <person name="Ma J."/>
        </authorList>
    </citation>
    <scope>NUCLEOTIDE SEQUENCE [LARGE SCALE GENOMIC DNA]</scope>
    <source>
        <strain evidence="3">JCM 3296</strain>
    </source>
</reference>
<sequence>MTSVRVSFASAQVDENAHTARELLDSKGICIQLEHGIELRVARCYFERHFDLTQIIVEALVTVPVDVAATAAAAAIGGFVKRRFRGKVKPISVETDPDGKLNTEEQEQLIRLLLERLETDDRPDDTENGETKESA</sequence>
<evidence type="ECO:0000256" key="1">
    <source>
        <dbReference type="SAM" id="MobiDB-lite"/>
    </source>
</evidence>
<accession>A0ABQ2UCW6</accession>
<dbReference type="RefSeq" id="WP_189251700.1">
    <property type="nucleotide sequence ID" value="NZ_BMRE01000001.1"/>
</dbReference>
<feature type="region of interest" description="Disordered" evidence="1">
    <location>
        <begin position="116"/>
        <end position="135"/>
    </location>
</feature>
<keyword evidence="3" id="KW-1185">Reference proteome</keyword>
<protein>
    <submittedName>
        <fullName evidence="2">Uncharacterized protein</fullName>
    </submittedName>
</protein>
<proteinExistence type="predicted"/>